<dbReference type="PROSITE" id="PS00107">
    <property type="entry name" value="PROTEIN_KINASE_ATP"/>
    <property type="match status" value="1"/>
</dbReference>
<keyword evidence="4 5" id="KW-0067">ATP-binding</keyword>
<feature type="compositionally biased region" description="Pro residues" evidence="6">
    <location>
        <begin position="338"/>
        <end position="359"/>
    </location>
</feature>
<evidence type="ECO:0000256" key="4">
    <source>
        <dbReference type="ARBA" id="ARBA00022840"/>
    </source>
</evidence>
<dbReference type="InterPro" id="IPR000719">
    <property type="entry name" value="Prot_kinase_dom"/>
</dbReference>
<dbReference type="EMBL" id="JACHJR010000001">
    <property type="protein sequence ID" value="MBB4946989.1"/>
    <property type="molecule type" value="Genomic_DNA"/>
</dbReference>
<keyword evidence="1" id="KW-0808">Transferase</keyword>
<dbReference type="InterPro" id="IPR017441">
    <property type="entry name" value="Protein_kinase_ATP_BS"/>
</dbReference>
<dbReference type="PANTHER" id="PTHR43289">
    <property type="entry name" value="MITOGEN-ACTIVATED PROTEIN KINASE KINASE KINASE 20-RELATED"/>
    <property type="match status" value="1"/>
</dbReference>
<name>A0A7W7SAP7_9ACTN</name>
<dbReference type="InterPro" id="IPR011009">
    <property type="entry name" value="Kinase-like_dom_sf"/>
</dbReference>
<dbReference type="InterPro" id="IPR008271">
    <property type="entry name" value="Ser/Thr_kinase_AS"/>
</dbReference>
<dbReference type="PROSITE" id="PS50011">
    <property type="entry name" value="PROTEIN_KINASE_DOM"/>
    <property type="match status" value="1"/>
</dbReference>
<evidence type="ECO:0000256" key="5">
    <source>
        <dbReference type="PROSITE-ProRule" id="PRU10141"/>
    </source>
</evidence>
<organism evidence="8 9">
    <name type="scientific">Kitasatospora gansuensis</name>
    <dbReference type="NCBI Taxonomy" id="258050"/>
    <lineage>
        <taxon>Bacteria</taxon>
        <taxon>Bacillati</taxon>
        <taxon>Actinomycetota</taxon>
        <taxon>Actinomycetes</taxon>
        <taxon>Kitasatosporales</taxon>
        <taxon>Streptomycetaceae</taxon>
        <taxon>Kitasatospora</taxon>
    </lineage>
</organism>
<proteinExistence type="predicted"/>
<sequence length="520" mass="54956">MTTDSVFQPLSADDPHEVGGYRLAARLGAGGMGRVYLSYTPGGRPVAVKVVRRKFAADPEFRRRFRHEVANARRIHGLYTALVIDAGPDDPTPWLATAYVPGPSLQQVVREYGPLPVRTVLLLIGGIAEALQAIHGVEVVHRDLKPANVLMAADGPRVIDFGIARAADSTVLTDSGSMIGSPPFMAPEQVRGLPVTPATDVFALGALAAYVLTGALPFGDGPDTAVLYRVVHEEPELGQLPDTLRPLLAACLAKRPDDRPRPAELIRAAREHPLMGGELRFTENWLPDPVTLEIARRSALLKPPPPTAPPRPQAPPPVAVAVAVAAPAPTAPATAPVAAPPRPLAPPPPGGYGPPPAPPAARRWNRPLLTGGLALAALVTAGVALWPESTDDGPYAAVYRDRQLTIPPAGDYEFDLDDGKVVPSGESSWNVTTLGPEFRVHGESDVFVGNGTDRLGPQTCAVGVESEPASGSIKFDRVPPGRSFCVRSRATGSVAVLRVVKLGDSDGRATCSLSYYRYQG</sequence>
<evidence type="ECO:0000256" key="3">
    <source>
        <dbReference type="ARBA" id="ARBA00022777"/>
    </source>
</evidence>
<gene>
    <name evidence="8" type="ORF">F4556_002524</name>
</gene>
<accession>A0A7W7SAP7</accession>
<keyword evidence="2 5" id="KW-0547">Nucleotide-binding</keyword>
<keyword evidence="3" id="KW-0418">Kinase</keyword>
<dbReference type="PANTHER" id="PTHR43289:SF34">
    <property type="entry name" value="SERINE_THREONINE-PROTEIN KINASE YBDM-RELATED"/>
    <property type="match status" value="1"/>
</dbReference>
<evidence type="ECO:0000259" key="7">
    <source>
        <dbReference type="PROSITE" id="PS50011"/>
    </source>
</evidence>
<evidence type="ECO:0000256" key="6">
    <source>
        <dbReference type="SAM" id="MobiDB-lite"/>
    </source>
</evidence>
<dbReference type="RefSeq" id="WP_184914374.1">
    <property type="nucleotide sequence ID" value="NZ_JACHJR010000001.1"/>
</dbReference>
<dbReference type="AlphaFoldDB" id="A0A7W7SAP7"/>
<protein>
    <recommendedName>
        <fullName evidence="7">Protein kinase domain-containing protein</fullName>
    </recommendedName>
</protein>
<dbReference type="GO" id="GO:0004674">
    <property type="term" value="F:protein serine/threonine kinase activity"/>
    <property type="evidence" value="ECO:0007669"/>
    <property type="project" value="TreeGrafter"/>
</dbReference>
<dbReference type="GO" id="GO:0005524">
    <property type="term" value="F:ATP binding"/>
    <property type="evidence" value="ECO:0007669"/>
    <property type="project" value="UniProtKB-UniRule"/>
</dbReference>
<evidence type="ECO:0000256" key="1">
    <source>
        <dbReference type="ARBA" id="ARBA00022679"/>
    </source>
</evidence>
<dbReference type="SMART" id="SM00220">
    <property type="entry name" value="S_TKc"/>
    <property type="match status" value="1"/>
</dbReference>
<dbReference type="PROSITE" id="PS00108">
    <property type="entry name" value="PROTEIN_KINASE_ST"/>
    <property type="match status" value="1"/>
</dbReference>
<evidence type="ECO:0000313" key="9">
    <source>
        <dbReference type="Proteomes" id="UP000573327"/>
    </source>
</evidence>
<feature type="binding site" evidence="5">
    <location>
        <position position="49"/>
    </location>
    <ligand>
        <name>ATP</name>
        <dbReference type="ChEBI" id="CHEBI:30616"/>
    </ligand>
</feature>
<keyword evidence="9" id="KW-1185">Reference proteome</keyword>
<dbReference type="SUPFAM" id="SSF56112">
    <property type="entry name" value="Protein kinase-like (PK-like)"/>
    <property type="match status" value="1"/>
</dbReference>
<dbReference type="Proteomes" id="UP000573327">
    <property type="component" value="Unassembled WGS sequence"/>
</dbReference>
<reference evidence="8 9" key="1">
    <citation type="submission" date="2020-08" db="EMBL/GenBank/DDBJ databases">
        <title>Sequencing the genomes of 1000 actinobacteria strains.</title>
        <authorList>
            <person name="Klenk H.-P."/>
        </authorList>
    </citation>
    <scope>NUCLEOTIDE SEQUENCE [LARGE SCALE GENOMIC DNA]</scope>
    <source>
        <strain evidence="8 9">DSM 44786</strain>
    </source>
</reference>
<evidence type="ECO:0000256" key="2">
    <source>
        <dbReference type="ARBA" id="ARBA00022741"/>
    </source>
</evidence>
<feature type="region of interest" description="Disordered" evidence="6">
    <location>
        <begin position="331"/>
        <end position="359"/>
    </location>
</feature>
<dbReference type="Gene3D" id="3.30.200.20">
    <property type="entry name" value="Phosphorylase Kinase, domain 1"/>
    <property type="match status" value="1"/>
</dbReference>
<feature type="domain" description="Protein kinase" evidence="7">
    <location>
        <begin position="21"/>
        <end position="275"/>
    </location>
</feature>
<dbReference type="Pfam" id="PF00069">
    <property type="entry name" value="Pkinase"/>
    <property type="match status" value="1"/>
</dbReference>
<evidence type="ECO:0000313" key="8">
    <source>
        <dbReference type="EMBL" id="MBB4946989.1"/>
    </source>
</evidence>
<dbReference type="Gene3D" id="1.10.510.10">
    <property type="entry name" value="Transferase(Phosphotransferase) domain 1"/>
    <property type="match status" value="1"/>
</dbReference>
<dbReference type="CDD" id="cd14014">
    <property type="entry name" value="STKc_PknB_like"/>
    <property type="match status" value="1"/>
</dbReference>
<comment type="caution">
    <text evidence="8">The sequence shown here is derived from an EMBL/GenBank/DDBJ whole genome shotgun (WGS) entry which is preliminary data.</text>
</comment>